<dbReference type="AlphaFoldDB" id="A0A1U7P032"/>
<proteinExistence type="predicted"/>
<dbReference type="EMBL" id="MSTI01000066">
    <property type="protein sequence ID" value="OLV18533.1"/>
    <property type="molecule type" value="Genomic_DNA"/>
</dbReference>
<evidence type="ECO:0000313" key="1">
    <source>
        <dbReference type="EMBL" id="OLV18533.1"/>
    </source>
</evidence>
<protein>
    <submittedName>
        <fullName evidence="1">Uncharacterized protein</fullName>
    </submittedName>
</protein>
<organism evidence="1 2">
    <name type="scientific">Deinococcus marmoris</name>
    <dbReference type="NCBI Taxonomy" id="249408"/>
    <lineage>
        <taxon>Bacteria</taxon>
        <taxon>Thermotogati</taxon>
        <taxon>Deinococcota</taxon>
        <taxon>Deinococci</taxon>
        <taxon>Deinococcales</taxon>
        <taxon>Deinococcaceae</taxon>
        <taxon>Deinococcus</taxon>
    </lineage>
</organism>
<evidence type="ECO:0000313" key="2">
    <source>
        <dbReference type="Proteomes" id="UP000186607"/>
    </source>
</evidence>
<sequence>MLLGLLASSAGAAPLPTTTLTPKGATYSVQVAPVPPGYTQTFPLALNNKGAVLLAAVQGKTPDALFVWSGAALKPVTLPAAARGGEVSSSAGRHCLADDGRMVINTFNDTPPLYYDGKTFSPIAFPGTGTHGLFVGVRGCSSNLNVVASAQTGGASYLWKPGGKIIPLGQVYATAVNAAGDVVSKNGVSQGAKVTRAAEKGWTPEFINDAGLILGSDDDGAALHVWEAGAGRGLLLSPPRGSDTVFVNSLNNRGQAVVNTLDTNIFLYDHAARSYAPIRVDGWSLSYVSVINDQGWLLASGHPLNDDRTSRVLLLKPKK</sequence>
<dbReference type="Proteomes" id="UP000186607">
    <property type="component" value="Unassembled WGS sequence"/>
</dbReference>
<name>A0A1U7P032_9DEIO</name>
<comment type="caution">
    <text evidence="1">The sequence shown here is derived from an EMBL/GenBank/DDBJ whole genome shotgun (WGS) entry which is preliminary data.</text>
</comment>
<accession>A0A1U7P032</accession>
<gene>
    <name evidence="1" type="ORF">BOO71_0005740</name>
</gene>
<reference evidence="1 2" key="1">
    <citation type="submission" date="2017-01" db="EMBL/GenBank/DDBJ databases">
        <title>Genome Analysis of Deinococcus marmoris KOPRI26562.</title>
        <authorList>
            <person name="Kim J.H."/>
            <person name="Oh H.-M."/>
        </authorList>
    </citation>
    <scope>NUCLEOTIDE SEQUENCE [LARGE SCALE GENOMIC DNA]</scope>
    <source>
        <strain evidence="1 2">KOPRI26562</strain>
    </source>
</reference>
<keyword evidence="2" id="KW-1185">Reference proteome</keyword>